<reference evidence="2 3" key="1">
    <citation type="submission" date="2016-11" db="EMBL/GenBank/DDBJ databases">
        <authorList>
            <person name="Jaros S."/>
            <person name="Januszkiewicz K."/>
            <person name="Wedrychowicz H."/>
        </authorList>
    </citation>
    <scope>NUCLEOTIDE SEQUENCE [LARGE SCALE GENOMIC DNA]</scope>
    <source>
        <strain evidence="2 3">DSM 21758</strain>
    </source>
</reference>
<organism evidence="2 3">
    <name type="scientific">Clostridium cavendishii DSM 21758</name>
    <dbReference type="NCBI Taxonomy" id="1121302"/>
    <lineage>
        <taxon>Bacteria</taxon>
        <taxon>Bacillati</taxon>
        <taxon>Bacillota</taxon>
        <taxon>Clostridia</taxon>
        <taxon>Eubacteriales</taxon>
        <taxon>Clostridiaceae</taxon>
        <taxon>Clostridium</taxon>
    </lineage>
</organism>
<dbReference type="RefSeq" id="WP_072990482.1">
    <property type="nucleotide sequence ID" value="NZ_FQZB01000014.1"/>
</dbReference>
<feature type="domain" description="Glycosyltransferase 2-like" evidence="1">
    <location>
        <begin position="5"/>
        <end position="132"/>
    </location>
</feature>
<dbReference type="SUPFAM" id="SSF53448">
    <property type="entry name" value="Nucleotide-diphospho-sugar transferases"/>
    <property type="match status" value="1"/>
</dbReference>
<dbReference type="PANTHER" id="PTHR22916:SF3">
    <property type="entry name" value="UDP-GLCNAC:BETAGAL BETA-1,3-N-ACETYLGLUCOSAMINYLTRANSFERASE-LIKE PROTEIN 1"/>
    <property type="match status" value="1"/>
</dbReference>
<evidence type="ECO:0000313" key="3">
    <source>
        <dbReference type="Proteomes" id="UP000184310"/>
    </source>
</evidence>
<dbReference type="PANTHER" id="PTHR22916">
    <property type="entry name" value="GLYCOSYLTRANSFERASE"/>
    <property type="match status" value="1"/>
</dbReference>
<dbReference type="InterPro" id="IPR029044">
    <property type="entry name" value="Nucleotide-diphossugar_trans"/>
</dbReference>
<dbReference type="Gene3D" id="3.90.550.10">
    <property type="entry name" value="Spore Coat Polysaccharide Biosynthesis Protein SpsA, Chain A"/>
    <property type="match status" value="1"/>
</dbReference>
<keyword evidence="3" id="KW-1185">Reference proteome</keyword>
<dbReference type="CDD" id="cd06433">
    <property type="entry name" value="GT_2_WfgS_like"/>
    <property type="match status" value="1"/>
</dbReference>
<gene>
    <name evidence="2" type="ORF">SAMN02745163_03351</name>
</gene>
<name>A0A1M6QBW3_9CLOT</name>
<keyword evidence="2" id="KW-0808">Transferase</keyword>
<dbReference type="AlphaFoldDB" id="A0A1M6QBW3"/>
<evidence type="ECO:0000313" key="2">
    <source>
        <dbReference type="EMBL" id="SHK17567.1"/>
    </source>
</evidence>
<dbReference type="GO" id="GO:0016758">
    <property type="term" value="F:hexosyltransferase activity"/>
    <property type="evidence" value="ECO:0007669"/>
    <property type="project" value="UniProtKB-ARBA"/>
</dbReference>
<dbReference type="Proteomes" id="UP000184310">
    <property type="component" value="Unassembled WGS sequence"/>
</dbReference>
<dbReference type="STRING" id="1121302.SAMN02745163_03351"/>
<accession>A0A1M6QBW3</accession>
<dbReference type="EMBL" id="FQZB01000014">
    <property type="protein sequence ID" value="SHK17567.1"/>
    <property type="molecule type" value="Genomic_DNA"/>
</dbReference>
<dbReference type="Pfam" id="PF00535">
    <property type="entry name" value="Glycos_transf_2"/>
    <property type="match status" value="1"/>
</dbReference>
<protein>
    <submittedName>
        <fullName evidence="2">Glycosyltransferase involved in cell wall bisynthesis</fullName>
    </submittedName>
</protein>
<dbReference type="OrthoDB" id="396512at2"/>
<dbReference type="InterPro" id="IPR001173">
    <property type="entry name" value="Glyco_trans_2-like"/>
</dbReference>
<evidence type="ECO:0000259" key="1">
    <source>
        <dbReference type="Pfam" id="PF00535"/>
    </source>
</evidence>
<proteinExistence type="predicted"/>
<sequence>MKRISIITVTYNCERSIEKTINSILNQTYSNIEFLIIDGLSKDNTLNIVNRYKDKIAKVISEKDHGIYDAMNKGLKNATGEIIYFLNSDDSLVNKDVINNVMEVFNQNESINFIYGDAIVDGKKIKYKHNLRKIDLVRRTICHQAVFIDKSLINRFDGFDTKYRFCADYKLIMQCLFYEKCIHRYIEKEIVFYNLGGISAQNNYEYIINEEKNNIYRELNFHKIKLIKYFLFFRNSNIKIREFIRKKFNLYDIK</sequence>